<name>A0A0P1GAY2_9RHOB</name>
<dbReference type="Proteomes" id="UP000052022">
    <property type="component" value="Unassembled WGS sequence"/>
</dbReference>
<evidence type="ECO:0000313" key="1">
    <source>
        <dbReference type="EMBL" id="CUH78571.1"/>
    </source>
</evidence>
<dbReference type="OrthoDB" id="1746166at2"/>
<protein>
    <submittedName>
        <fullName evidence="1">Uncharacterized protein</fullName>
    </submittedName>
</protein>
<organism evidence="1 2">
    <name type="scientific">Tritonibacter multivorans</name>
    <dbReference type="NCBI Taxonomy" id="928856"/>
    <lineage>
        <taxon>Bacteria</taxon>
        <taxon>Pseudomonadati</taxon>
        <taxon>Pseudomonadota</taxon>
        <taxon>Alphaproteobacteria</taxon>
        <taxon>Rhodobacterales</taxon>
        <taxon>Paracoccaceae</taxon>
        <taxon>Tritonibacter</taxon>
    </lineage>
</organism>
<accession>A0A0P1GAY2</accession>
<gene>
    <name evidence="1" type="ORF">TRM7557_01949</name>
</gene>
<sequence length="492" mass="54332">MLTRPEPRQTVQRLGVTPGLGQQDFRCVAKGGFGDGVNAYAHSMAWFKNHLYVGTTRGNFALMRRRLPIGMDPWPVECPKNPFDLGLNSEIWRYDVVSDDWQCVRKAPTVTGSHGRKIPSSFGHRSMLVHEDALYCTTWSPAAGKGPEILRSENGLDWHSTCEPGLHGLPVTAIRTMVAFKGKVYTTPSGSRGGNPNVASHSIVYESDDIAGGEWVATSEFGFGDAENKTVFEMVGFGEHLYVGTFNLAGYEIWRSDLTGPKPYKWEKVITQGAWRGPENQIACSLIPFKGALYVGGGIQGGGVDTQNKVGPAASELIRINQDGTWDLIVGKARQTPDGWKEPLSGWTEGFDNWFAGYFWRMGVHDGWLYVSTYDWSGTLPFARRDPWPQMACDMLNRLPENFIPDYCGGCGVYRSFDGENWMEVTSDGLGNPYNIGIRNIVSTPHGLFLGTANPFGPRLWSFQDEAYLPHPNGGCEVHLGNLTPSTSSVRS</sequence>
<proteinExistence type="predicted"/>
<dbReference type="EMBL" id="CYSD01000031">
    <property type="protein sequence ID" value="CUH78571.1"/>
    <property type="molecule type" value="Genomic_DNA"/>
</dbReference>
<dbReference type="AlphaFoldDB" id="A0A0P1GAY2"/>
<dbReference type="STRING" id="928856.SAMN04488049_108120"/>
<keyword evidence="2" id="KW-1185">Reference proteome</keyword>
<dbReference type="RefSeq" id="WP_058290008.1">
    <property type="nucleotide sequence ID" value="NZ_CYSD01000031.1"/>
</dbReference>
<evidence type="ECO:0000313" key="2">
    <source>
        <dbReference type="Proteomes" id="UP000052022"/>
    </source>
</evidence>
<reference evidence="1 2" key="1">
    <citation type="submission" date="2015-09" db="EMBL/GenBank/DDBJ databases">
        <authorList>
            <consortium name="Swine Surveillance"/>
        </authorList>
    </citation>
    <scope>NUCLEOTIDE SEQUENCE [LARGE SCALE GENOMIC DNA]</scope>
    <source>
        <strain evidence="1 2">CECT 7557</strain>
    </source>
</reference>